<evidence type="ECO:0000256" key="3">
    <source>
        <dbReference type="ARBA" id="ARBA00013244"/>
    </source>
</evidence>
<keyword evidence="4" id="KW-0808">Transferase</keyword>
<dbReference type="GO" id="GO:0019432">
    <property type="term" value="P:triglyceride biosynthetic process"/>
    <property type="evidence" value="ECO:0007669"/>
    <property type="project" value="UniProtKB-UniPathway"/>
</dbReference>
<comment type="pathway">
    <text evidence="2">Lipid metabolism.</text>
</comment>
<comment type="caution">
    <text evidence="10">The sequence shown here is derived from an EMBL/GenBank/DDBJ whole genome shotgun (WGS) entry which is preliminary data.</text>
</comment>
<dbReference type="PANTHER" id="PTHR31650:SF1">
    <property type="entry name" value="WAX ESTER SYNTHASE_DIACYLGLYCEROL ACYLTRANSFERASE 4-RELATED"/>
    <property type="match status" value="1"/>
</dbReference>
<evidence type="ECO:0000256" key="7">
    <source>
        <dbReference type="SAM" id="MobiDB-lite"/>
    </source>
</evidence>
<dbReference type="GO" id="GO:0005886">
    <property type="term" value="C:plasma membrane"/>
    <property type="evidence" value="ECO:0007669"/>
    <property type="project" value="TreeGrafter"/>
</dbReference>
<gene>
    <name evidence="10" type="ORF">S01H1_19856</name>
</gene>
<sequence length="295" mass="30630">TVIEHLGGVAGLPAGAFALVTKVHHAALDGVSAVEVMRTFCDESAEVAVTEPDLEEPESEPSAATLLGRAWLHQLGRGVGVARLAARSLRMLAAPGGGSSRVESARTEAKPVPHTRFNERPSSSRVFGGCHFCLSEVQAIRDAVPGATVNDIVLTVVGGALRRSLEEQSELPADPVVAMAPISIRSAREDAGTKEVGGNRVSMMVVGLGTDVADPLERLAAVHQGARSSKQSSSAAGSSTLLDIANVIPSALGEFAARAYRSLGLSSLYPAFFSCVVTNVPGPREPLFMAGSRMV</sequence>
<dbReference type="GO" id="GO:0004144">
    <property type="term" value="F:diacylglycerol O-acyltransferase activity"/>
    <property type="evidence" value="ECO:0007669"/>
    <property type="project" value="UniProtKB-EC"/>
</dbReference>
<keyword evidence="5" id="KW-0012">Acyltransferase</keyword>
<dbReference type="Pfam" id="PF06974">
    <property type="entry name" value="WS_DGAT_C"/>
    <property type="match status" value="1"/>
</dbReference>
<protein>
    <recommendedName>
        <fullName evidence="3">diacylglycerol O-acyltransferase</fullName>
        <ecNumber evidence="3">2.3.1.20</ecNumber>
    </recommendedName>
</protein>
<feature type="domain" description="O-acyltransferase WSD1 C-terminal" evidence="9">
    <location>
        <begin position="198"/>
        <end position="294"/>
    </location>
</feature>
<dbReference type="InterPro" id="IPR009721">
    <property type="entry name" value="O-acyltransferase_WSD1_C"/>
</dbReference>
<evidence type="ECO:0000259" key="9">
    <source>
        <dbReference type="Pfam" id="PF06974"/>
    </source>
</evidence>
<comment type="catalytic activity">
    <reaction evidence="6">
        <text>an acyl-CoA + a 1,2-diacyl-sn-glycerol = a triacyl-sn-glycerol + CoA</text>
        <dbReference type="Rhea" id="RHEA:10868"/>
        <dbReference type="ChEBI" id="CHEBI:17815"/>
        <dbReference type="ChEBI" id="CHEBI:57287"/>
        <dbReference type="ChEBI" id="CHEBI:58342"/>
        <dbReference type="ChEBI" id="CHEBI:64615"/>
        <dbReference type="EC" id="2.3.1.20"/>
    </reaction>
</comment>
<evidence type="ECO:0000259" key="8">
    <source>
        <dbReference type="Pfam" id="PF03007"/>
    </source>
</evidence>
<name>X0UAA8_9ZZZZ</name>
<dbReference type="PANTHER" id="PTHR31650">
    <property type="entry name" value="O-ACYLTRANSFERASE (WSD1-LIKE) FAMILY PROTEIN"/>
    <property type="match status" value="1"/>
</dbReference>
<proteinExistence type="predicted"/>
<feature type="region of interest" description="Disordered" evidence="7">
    <location>
        <begin position="96"/>
        <end position="120"/>
    </location>
</feature>
<dbReference type="InterPro" id="IPR045034">
    <property type="entry name" value="O-acyltransferase_WSD1-like"/>
</dbReference>
<organism evidence="10">
    <name type="scientific">marine sediment metagenome</name>
    <dbReference type="NCBI Taxonomy" id="412755"/>
    <lineage>
        <taxon>unclassified sequences</taxon>
        <taxon>metagenomes</taxon>
        <taxon>ecological metagenomes</taxon>
    </lineage>
</organism>
<feature type="non-terminal residue" evidence="10">
    <location>
        <position position="1"/>
    </location>
</feature>
<feature type="domain" description="O-acyltransferase WSD1-like N-terminal" evidence="8">
    <location>
        <begin position="9"/>
        <end position="153"/>
    </location>
</feature>
<feature type="non-terminal residue" evidence="10">
    <location>
        <position position="295"/>
    </location>
</feature>
<dbReference type="GO" id="GO:0071731">
    <property type="term" value="P:response to nitric oxide"/>
    <property type="evidence" value="ECO:0007669"/>
    <property type="project" value="TreeGrafter"/>
</dbReference>
<evidence type="ECO:0000256" key="6">
    <source>
        <dbReference type="ARBA" id="ARBA00048109"/>
    </source>
</evidence>
<evidence type="ECO:0000256" key="2">
    <source>
        <dbReference type="ARBA" id="ARBA00005189"/>
    </source>
</evidence>
<comment type="pathway">
    <text evidence="1">Glycerolipid metabolism; triacylglycerol biosynthesis.</text>
</comment>
<evidence type="ECO:0000256" key="1">
    <source>
        <dbReference type="ARBA" id="ARBA00004771"/>
    </source>
</evidence>
<dbReference type="GO" id="GO:0051701">
    <property type="term" value="P:biological process involved in interaction with host"/>
    <property type="evidence" value="ECO:0007669"/>
    <property type="project" value="TreeGrafter"/>
</dbReference>
<feature type="compositionally biased region" description="Basic and acidic residues" evidence="7">
    <location>
        <begin position="103"/>
        <end position="119"/>
    </location>
</feature>
<dbReference type="AlphaFoldDB" id="X0UAA8"/>
<accession>X0UAA8</accession>
<dbReference type="UniPathway" id="UPA00282"/>
<dbReference type="GO" id="GO:0001666">
    <property type="term" value="P:response to hypoxia"/>
    <property type="evidence" value="ECO:0007669"/>
    <property type="project" value="TreeGrafter"/>
</dbReference>
<reference evidence="10" key="1">
    <citation type="journal article" date="2014" name="Front. Microbiol.">
        <title>High frequency of phylogenetically diverse reductive dehalogenase-homologous genes in deep subseafloor sedimentary metagenomes.</title>
        <authorList>
            <person name="Kawai M."/>
            <person name="Futagami T."/>
            <person name="Toyoda A."/>
            <person name="Takaki Y."/>
            <person name="Nishi S."/>
            <person name="Hori S."/>
            <person name="Arai W."/>
            <person name="Tsubouchi T."/>
            <person name="Morono Y."/>
            <person name="Uchiyama I."/>
            <person name="Ito T."/>
            <person name="Fujiyama A."/>
            <person name="Inagaki F."/>
            <person name="Takami H."/>
        </authorList>
    </citation>
    <scope>NUCLEOTIDE SEQUENCE</scope>
    <source>
        <strain evidence="10">Expedition CK06-06</strain>
    </source>
</reference>
<evidence type="ECO:0000313" key="10">
    <source>
        <dbReference type="EMBL" id="GAF97292.1"/>
    </source>
</evidence>
<dbReference type="InterPro" id="IPR004255">
    <property type="entry name" value="O-acyltransferase_WSD1_N"/>
</dbReference>
<dbReference type="EC" id="2.3.1.20" evidence="3"/>
<dbReference type="Pfam" id="PF03007">
    <property type="entry name" value="WS_DGAT_cat"/>
    <property type="match status" value="1"/>
</dbReference>
<evidence type="ECO:0000256" key="5">
    <source>
        <dbReference type="ARBA" id="ARBA00023315"/>
    </source>
</evidence>
<evidence type="ECO:0000256" key="4">
    <source>
        <dbReference type="ARBA" id="ARBA00022679"/>
    </source>
</evidence>
<dbReference type="EMBL" id="BARS01010783">
    <property type="protein sequence ID" value="GAF97292.1"/>
    <property type="molecule type" value="Genomic_DNA"/>
</dbReference>